<reference evidence="1" key="2">
    <citation type="submission" date="2018-07" db="EMBL/GenBank/DDBJ databases">
        <authorList>
            <consortium name="NCBI Pathogen Detection Project"/>
        </authorList>
    </citation>
    <scope>NUCLEOTIDE SEQUENCE</scope>
    <source>
        <strain evidence="1">12-4372</strain>
    </source>
</reference>
<protein>
    <submittedName>
        <fullName evidence="1">Uncharacterized protein</fullName>
    </submittedName>
</protein>
<accession>A0A738QXC2</accession>
<feature type="non-terminal residue" evidence="1">
    <location>
        <position position="1"/>
    </location>
</feature>
<evidence type="ECO:0000313" key="1">
    <source>
        <dbReference type="EMBL" id="HAE9093977.1"/>
    </source>
</evidence>
<name>A0A738QXC2_SALET</name>
<dbReference type="AlphaFoldDB" id="A0A738QXC2"/>
<gene>
    <name evidence="1" type="ORF">G4Y40_004537</name>
</gene>
<comment type="caution">
    <text evidence="1">The sequence shown here is derived from an EMBL/GenBank/DDBJ whole genome shotgun (WGS) entry which is preliminary data.</text>
</comment>
<organism evidence="1">
    <name type="scientific">Salmonella enterica subsp. enterica serovar 4,[5],12:i:-</name>
    <dbReference type="NCBI Taxonomy" id="440524"/>
    <lineage>
        <taxon>Bacteria</taxon>
        <taxon>Pseudomonadati</taxon>
        <taxon>Pseudomonadota</taxon>
        <taxon>Gammaproteobacteria</taxon>
        <taxon>Enterobacterales</taxon>
        <taxon>Enterobacteriaceae</taxon>
        <taxon>Salmonella</taxon>
    </lineage>
</organism>
<sequence>FFLIRAGTSADDIPNAGEKRWLSIEAGLLLRAHGLRYPTRSLMP</sequence>
<dbReference type="EMBL" id="DAATPH010000055">
    <property type="protein sequence ID" value="HAE9093977.1"/>
    <property type="molecule type" value="Genomic_DNA"/>
</dbReference>
<reference evidence="1" key="1">
    <citation type="journal article" date="2018" name="Genome Biol.">
        <title>SKESA: strategic k-mer extension for scrupulous assemblies.</title>
        <authorList>
            <person name="Souvorov A."/>
            <person name="Agarwala R."/>
            <person name="Lipman D.J."/>
        </authorList>
    </citation>
    <scope>NUCLEOTIDE SEQUENCE</scope>
    <source>
        <strain evidence="1">12-4372</strain>
    </source>
</reference>
<proteinExistence type="predicted"/>